<dbReference type="PANTHER" id="PTHR30386">
    <property type="entry name" value="MEMBRANE FUSION SUBUNIT OF EMRAB-TOLC MULTIDRUG EFFLUX PUMP"/>
    <property type="match status" value="1"/>
</dbReference>
<accession>A0A1I7E944</accession>
<organism evidence="7 8">
    <name type="scientific">Sedimentitalea nanhaiensis</name>
    <dbReference type="NCBI Taxonomy" id="999627"/>
    <lineage>
        <taxon>Bacteria</taxon>
        <taxon>Pseudomonadati</taxon>
        <taxon>Pseudomonadota</taxon>
        <taxon>Alphaproteobacteria</taxon>
        <taxon>Rhodobacterales</taxon>
        <taxon>Paracoccaceae</taxon>
        <taxon>Sedimentitalea</taxon>
    </lineage>
</organism>
<dbReference type="eggNOG" id="COG1566">
    <property type="taxonomic scope" value="Bacteria"/>
</dbReference>
<comment type="subcellular location">
    <subcellularLocation>
        <location evidence="1">Membrane</location>
        <topology evidence="1">Single-pass membrane protein</topology>
    </subcellularLocation>
</comment>
<dbReference type="Gene3D" id="1.10.287.470">
    <property type="entry name" value="Helix hairpin bin"/>
    <property type="match status" value="1"/>
</dbReference>
<dbReference type="OrthoDB" id="7929252at2"/>
<evidence type="ECO:0000256" key="1">
    <source>
        <dbReference type="ARBA" id="ARBA00004167"/>
    </source>
</evidence>
<evidence type="ECO:0000256" key="5">
    <source>
        <dbReference type="SAM" id="Coils"/>
    </source>
</evidence>
<dbReference type="SUPFAM" id="SSF111369">
    <property type="entry name" value="HlyD-like secretion proteins"/>
    <property type="match status" value="1"/>
</dbReference>
<feature type="coiled-coil region" evidence="5">
    <location>
        <begin position="104"/>
        <end position="152"/>
    </location>
</feature>
<dbReference type="RefSeq" id="WP_027260396.1">
    <property type="nucleotide sequence ID" value="NZ_FPAW01000051.1"/>
</dbReference>
<dbReference type="GO" id="GO:0016020">
    <property type="term" value="C:membrane"/>
    <property type="evidence" value="ECO:0007669"/>
    <property type="project" value="UniProtKB-SubCell"/>
</dbReference>
<sequence>MLELMITSIPFVLRILYLRWKKIPVTLYNVHYALFTWLVLALVVFFAVFYYHPKSYTAFVPFRTVPVVAEIGGDVTEVTVHASKRVAPGDVLFRIDDARQSAALDLAESRLKEVNAAVTSAKAAVASAKAALARANAQLARARERLADQEELRDNGSAAFRETELETAISETASRAADVDAAQSQIDAATAELEIVLPARRQSAEAALEQAQVELEKTVVRSRVSGLVEQVTLTEGARAAQIAVRPAMVIVPDRRPDEPLLVAAGFSQVALSVLHVGMAAEIACESSLKASMENTVLPARVARIQRAVATGQLSPTGRLLEPQEFARGGEAVVYFKMEHPEHAALLVDGTSCIAQTYTTHLTGSLEGSLAAHGIEALGMIKAILLRIKVWVALVAGAGLGGGGGH</sequence>
<dbReference type="STRING" id="999627.SAMN05216236_15122"/>
<dbReference type="Proteomes" id="UP000182466">
    <property type="component" value="Unassembled WGS sequence"/>
</dbReference>
<evidence type="ECO:0000256" key="2">
    <source>
        <dbReference type="ARBA" id="ARBA00022692"/>
    </source>
</evidence>
<evidence type="ECO:0000256" key="6">
    <source>
        <dbReference type="SAM" id="Phobius"/>
    </source>
</evidence>
<evidence type="ECO:0000313" key="8">
    <source>
        <dbReference type="Proteomes" id="UP000182466"/>
    </source>
</evidence>
<keyword evidence="5" id="KW-0175">Coiled coil</keyword>
<evidence type="ECO:0000256" key="4">
    <source>
        <dbReference type="ARBA" id="ARBA00023136"/>
    </source>
</evidence>
<evidence type="ECO:0000256" key="3">
    <source>
        <dbReference type="ARBA" id="ARBA00022989"/>
    </source>
</evidence>
<protein>
    <submittedName>
        <fullName evidence="7">Multidrug resistance efflux pump</fullName>
    </submittedName>
</protein>
<keyword evidence="8" id="KW-1185">Reference proteome</keyword>
<dbReference type="Gene3D" id="2.40.50.100">
    <property type="match status" value="1"/>
</dbReference>
<keyword evidence="4 6" id="KW-0472">Membrane</keyword>
<dbReference type="AlphaFoldDB" id="A0A1I7E944"/>
<dbReference type="PANTHER" id="PTHR30386:SF26">
    <property type="entry name" value="TRANSPORT PROTEIN COMB"/>
    <property type="match status" value="1"/>
</dbReference>
<feature type="transmembrane region" description="Helical" evidence="6">
    <location>
        <begin position="30"/>
        <end position="51"/>
    </location>
</feature>
<keyword evidence="2 6" id="KW-0812">Transmembrane</keyword>
<evidence type="ECO:0000313" key="7">
    <source>
        <dbReference type="EMBL" id="SFU20422.1"/>
    </source>
</evidence>
<dbReference type="EMBL" id="FPAW01000051">
    <property type="protein sequence ID" value="SFU20422.1"/>
    <property type="molecule type" value="Genomic_DNA"/>
</dbReference>
<gene>
    <name evidence="7" type="ORF">SAMN05216236_15122</name>
</gene>
<name>A0A1I7E944_9RHOB</name>
<reference evidence="7 8" key="1">
    <citation type="submission" date="2016-10" db="EMBL/GenBank/DDBJ databases">
        <authorList>
            <person name="de Groot N.N."/>
        </authorList>
    </citation>
    <scope>NUCLEOTIDE SEQUENCE [LARGE SCALE GENOMIC DNA]</scope>
    <source>
        <strain evidence="7 8">CGMCC 1.10959</strain>
    </source>
</reference>
<dbReference type="InterPro" id="IPR050739">
    <property type="entry name" value="MFP"/>
</dbReference>
<keyword evidence="3 6" id="KW-1133">Transmembrane helix</keyword>
<proteinExistence type="predicted"/>